<dbReference type="Proteomes" id="UP000219688">
    <property type="component" value="Unassembled WGS sequence"/>
</dbReference>
<protein>
    <submittedName>
        <fullName evidence="2">Uncharacterized protein</fullName>
    </submittedName>
</protein>
<proteinExistence type="predicted"/>
<feature type="transmembrane region" description="Helical" evidence="1">
    <location>
        <begin position="126"/>
        <end position="145"/>
    </location>
</feature>
<evidence type="ECO:0000313" key="3">
    <source>
        <dbReference type="Proteomes" id="UP000219688"/>
    </source>
</evidence>
<feature type="transmembrane region" description="Helical" evidence="1">
    <location>
        <begin position="165"/>
        <end position="192"/>
    </location>
</feature>
<dbReference type="RefSeq" id="WP_244903858.1">
    <property type="nucleotide sequence ID" value="NZ_OBQK01000011.1"/>
</dbReference>
<keyword evidence="1" id="KW-0812">Transmembrane</keyword>
<name>A0A285VX73_9MICO</name>
<accession>A0A285VX73</accession>
<keyword evidence="1" id="KW-1133">Transmembrane helix</keyword>
<evidence type="ECO:0000256" key="1">
    <source>
        <dbReference type="SAM" id="Phobius"/>
    </source>
</evidence>
<reference evidence="3" key="1">
    <citation type="submission" date="2017-08" db="EMBL/GenBank/DDBJ databases">
        <authorList>
            <person name="Varghese N."/>
            <person name="Submissions S."/>
        </authorList>
    </citation>
    <scope>NUCLEOTIDE SEQUENCE [LARGE SCALE GENOMIC DNA]</scope>
    <source>
        <strain evidence="3">USBA17B2</strain>
    </source>
</reference>
<gene>
    <name evidence="2" type="ORF">SAMN05421879_11190</name>
</gene>
<keyword evidence="1" id="KW-0472">Membrane</keyword>
<dbReference type="AlphaFoldDB" id="A0A285VX73"/>
<feature type="transmembrane region" description="Helical" evidence="1">
    <location>
        <begin position="20"/>
        <end position="47"/>
    </location>
</feature>
<dbReference type="EMBL" id="OBQK01000011">
    <property type="protein sequence ID" value="SOC57261.1"/>
    <property type="molecule type" value="Genomic_DNA"/>
</dbReference>
<keyword evidence="3" id="KW-1185">Reference proteome</keyword>
<feature type="transmembrane region" description="Helical" evidence="1">
    <location>
        <begin position="204"/>
        <end position="224"/>
    </location>
</feature>
<sequence>MLLAHTGHGAGGGGGLDTAALLAAVGLGLFHGVNPAMGWLFALSFGLQEKSRRALLRSLAWIVLGHEASVLPSALVITLFASQVSRGMAMAVVAATLLAFGVVLLLRTRHFRWVGMRLKPWQLAWWSFLMSTATGAGLMLAPVLLHTTSSHEHAVSGALSGDLGAAVVVSLVHAAGMAFAAGAVALVVYQVVGLRILRTHWVNLDRVWALAFLVAGLGVALAWWRG</sequence>
<feature type="transmembrane region" description="Helical" evidence="1">
    <location>
        <begin position="87"/>
        <end position="106"/>
    </location>
</feature>
<feature type="transmembrane region" description="Helical" evidence="1">
    <location>
        <begin position="59"/>
        <end position="81"/>
    </location>
</feature>
<evidence type="ECO:0000313" key="2">
    <source>
        <dbReference type="EMBL" id="SOC57261.1"/>
    </source>
</evidence>
<organism evidence="2 3">
    <name type="scientific">Ornithinimicrobium cerasi</name>
    <dbReference type="NCBI Taxonomy" id="2248773"/>
    <lineage>
        <taxon>Bacteria</taxon>
        <taxon>Bacillati</taxon>
        <taxon>Actinomycetota</taxon>
        <taxon>Actinomycetes</taxon>
        <taxon>Micrococcales</taxon>
        <taxon>Ornithinimicrobiaceae</taxon>
        <taxon>Ornithinimicrobium</taxon>
    </lineage>
</organism>